<dbReference type="Pfam" id="PF00324">
    <property type="entry name" value="AA_permease"/>
    <property type="match status" value="1"/>
</dbReference>
<dbReference type="eggNOG" id="arCOG00009">
    <property type="taxonomic scope" value="Archaea"/>
</dbReference>
<feature type="transmembrane region" description="Helical" evidence="5">
    <location>
        <begin position="411"/>
        <end position="430"/>
    </location>
</feature>
<dbReference type="SUPFAM" id="SSF52402">
    <property type="entry name" value="Adenine nucleotide alpha hydrolases-like"/>
    <property type="match status" value="2"/>
</dbReference>
<proteinExistence type="predicted"/>
<keyword evidence="9" id="KW-1185">Reference proteome</keyword>
<evidence type="ECO:0000313" key="9">
    <source>
        <dbReference type="Proteomes" id="UP000002698"/>
    </source>
</evidence>
<feature type="domain" description="Amino acid permease/ SLC12A" evidence="6">
    <location>
        <begin position="14"/>
        <end position="414"/>
    </location>
</feature>
<feature type="transmembrane region" description="Helical" evidence="5">
    <location>
        <begin position="42"/>
        <end position="63"/>
    </location>
</feature>
<feature type="transmembrane region" description="Helical" evidence="5">
    <location>
        <begin position="330"/>
        <end position="348"/>
    </location>
</feature>
<feature type="domain" description="UspA" evidence="7">
    <location>
        <begin position="478"/>
        <end position="602"/>
    </location>
</feature>
<dbReference type="Pfam" id="PF00582">
    <property type="entry name" value="Usp"/>
    <property type="match status" value="1"/>
</dbReference>
<dbReference type="EnsemblBacteria" id="CAI50277">
    <property type="protein sequence ID" value="CAI50277"/>
    <property type="gene ID" value="NP_4372A"/>
</dbReference>
<feature type="transmembrane region" description="Helical" evidence="5">
    <location>
        <begin position="84"/>
        <end position="112"/>
    </location>
</feature>
<dbReference type="InterPro" id="IPR004841">
    <property type="entry name" value="AA-permease/SLC12A_dom"/>
</dbReference>
<feature type="transmembrane region" description="Helical" evidence="5">
    <location>
        <begin position="181"/>
        <end position="206"/>
    </location>
</feature>
<dbReference type="GO" id="GO:0055085">
    <property type="term" value="P:transmembrane transport"/>
    <property type="evidence" value="ECO:0007669"/>
    <property type="project" value="InterPro"/>
</dbReference>
<keyword evidence="4 5" id="KW-0472">Membrane</keyword>
<feature type="transmembrane region" description="Helical" evidence="5">
    <location>
        <begin position="118"/>
        <end position="137"/>
    </location>
</feature>
<dbReference type="GO" id="GO:0016020">
    <property type="term" value="C:membrane"/>
    <property type="evidence" value="ECO:0007669"/>
    <property type="project" value="UniProtKB-SubCell"/>
</dbReference>
<evidence type="ECO:0000256" key="1">
    <source>
        <dbReference type="ARBA" id="ARBA00004141"/>
    </source>
</evidence>
<feature type="transmembrane region" description="Helical" evidence="5">
    <location>
        <begin position="274"/>
        <end position="300"/>
    </location>
</feature>
<comment type="subcellular location">
    <subcellularLocation>
        <location evidence="1">Membrane</location>
        <topology evidence="1">Multi-pass membrane protein</topology>
    </subcellularLocation>
</comment>
<evidence type="ECO:0000313" key="8">
    <source>
        <dbReference type="EMBL" id="CAI50277.1"/>
    </source>
</evidence>
<evidence type="ECO:0000256" key="4">
    <source>
        <dbReference type="ARBA" id="ARBA00023136"/>
    </source>
</evidence>
<dbReference type="AlphaFoldDB" id="A0A1U7EYG3"/>
<dbReference type="EMBL" id="CR936257">
    <property type="protein sequence ID" value="CAI50277.1"/>
    <property type="molecule type" value="Genomic_DNA"/>
</dbReference>
<evidence type="ECO:0000256" key="5">
    <source>
        <dbReference type="SAM" id="Phobius"/>
    </source>
</evidence>
<organism evidence="8 9">
    <name type="scientific">Natronomonas pharaonis (strain ATCC 35678 / DSM 2160 / CIP 103997 / JCM 8858 / NBRC 14720 / NCIMB 2260 / Gabara)</name>
    <name type="common">Halobacterium pharaonis</name>
    <dbReference type="NCBI Taxonomy" id="348780"/>
    <lineage>
        <taxon>Archaea</taxon>
        <taxon>Methanobacteriati</taxon>
        <taxon>Methanobacteriota</taxon>
        <taxon>Stenosarchaea group</taxon>
        <taxon>Halobacteria</taxon>
        <taxon>Halobacteriales</taxon>
        <taxon>Natronomonadaceae</taxon>
        <taxon>Natronomonas</taxon>
    </lineage>
</organism>
<name>A0A1U7EYG3_NATPD</name>
<reference evidence="8 9" key="1">
    <citation type="journal article" date="2005" name="Genome Res.">
        <title>Living with two extremes: conclusions from the genome sequence of Natronomonas pharaonis.</title>
        <authorList>
            <person name="Falb M."/>
            <person name="Pfeiffer F."/>
            <person name="Palm P."/>
            <person name="Rodewald K."/>
            <person name="Hickmann V."/>
            <person name="Tittor J."/>
            <person name="Oesterhelt D."/>
        </authorList>
    </citation>
    <scope>NUCLEOTIDE SEQUENCE [LARGE SCALE GENOMIC DNA]</scope>
    <source>
        <strain evidence="9">ATCC 35678 / DSM 2160 / CIP 103997 / JCM 8858 / NBRC 14720 / NCIMB 2260 / Gabara</strain>
    </source>
</reference>
<gene>
    <name evidence="8" type="primary">cat5</name>
    <name evidence="8" type="synonym">tp05</name>
    <name evidence="8" type="ordered locus">NP_4372A</name>
</gene>
<dbReference type="RefSeq" id="WP_011323893.1">
    <property type="nucleotide sequence ID" value="NC_007426.1"/>
</dbReference>
<evidence type="ECO:0000256" key="2">
    <source>
        <dbReference type="ARBA" id="ARBA00022692"/>
    </source>
</evidence>
<dbReference type="Proteomes" id="UP000002698">
    <property type="component" value="Chromosome"/>
</dbReference>
<dbReference type="CDD" id="cd00293">
    <property type="entry name" value="USP-like"/>
    <property type="match status" value="1"/>
</dbReference>
<protein>
    <submittedName>
        <fullName evidence="8">Transport protein (Probable substrate cationic amino acids)</fullName>
    </submittedName>
</protein>
<keyword evidence="3 5" id="KW-1133">Transmembrane helix</keyword>
<feature type="transmembrane region" description="Helical" evidence="5">
    <location>
        <begin position="354"/>
        <end position="373"/>
    </location>
</feature>
<dbReference type="InterPro" id="IPR050367">
    <property type="entry name" value="APC_superfamily"/>
</dbReference>
<dbReference type="PANTHER" id="PTHR42770:SF7">
    <property type="entry name" value="MEMBRANE PROTEIN"/>
    <property type="match status" value="1"/>
</dbReference>
<dbReference type="GeneID" id="3703282"/>
<dbReference type="InterPro" id="IPR014729">
    <property type="entry name" value="Rossmann-like_a/b/a_fold"/>
</dbReference>
<dbReference type="HOGENOM" id="CLU_007946_15_8_2"/>
<feature type="transmembrane region" description="Helical" evidence="5">
    <location>
        <begin position="9"/>
        <end position="30"/>
    </location>
</feature>
<dbReference type="InterPro" id="IPR006016">
    <property type="entry name" value="UspA"/>
</dbReference>
<dbReference type="Gene3D" id="3.40.50.620">
    <property type="entry name" value="HUPs"/>
    <property type="match status" value="2"/>
</dbReference>
<dbReference type="OrthoDB" id="200469at2157"/>
<evidence type="ECO:0000256" key="3">
    <source>
        <dbReference type="ARBA" id="ARBA00022989"/>
    </source>
</evidence>
<sequence length="753" mass="81184">MTKDLERDLGLVSVVAISTGAMIGSGIFVLPGIAMNEAGPSVILAFALAAVLVVPAALSIAELGTAMPDAGGDYVFIERGIGPAAGTIAGLGTWLMLMFKGALALVGGMFYLDVLVQLPSHAAAAVVIGTVLILINLFGVKQTGQLQSIMVVVLIVILSVFVIATITRVDGAQYEPFFDDGYSGLIAATTTVLVSYAGVTKIAAVAEEIENPGRNLPLGLFGSLILTAFLYILIVFVLVGVVDPAQLADSNIPMVDAVDAVGWAGVWVLDSAQLLFIAVAAIVLAAILALVSTANAGVLTASRYPLAMSRDDLLPDQFAHVHSRFRTPTTAILVTGGAMLFIIVALPVEDIAKTAGAFQILVYALVCASLIAFRERPLEWYDPDFHAPGYPWVQIFGIVSGLYIISQMDLLPQVGAVGITVFGLAWYLWYARSKVDREGVAVDAARRQAGRQFVSETESRLDEATTDGDEILIALRQDASRLEENRLLQVAAPVAQTRGSQIRVVRFDEVPDQYPLDQATGQTPSDIEFEERTDDLADQYDVDIEVGEIVSHDTKHAVVNYAERRGVDLIITRSDPVSRLRTLFGRDSDWIMEHAPCDVVFVQPGAFDSLSELAIVTDRSPFNDPLKIELADAIAGVAGANLRFVFAAGDDPSEQYLETIQDYHDELDNRCYAPVEGVVVKSDDTDALVESLAGADMVMLSTVTHRRLPDLLFAQRSDRVAARLDQPVILVHSQKSRRTTFLEPIIDRVLFRS</sequence>
<dbReference type="Gene3D" id="1.20.1740.10">
    <property type="entry name" value="Amino acid/polyamine transporter I"/>
    <property type="match status" value="1"/>
</dbReference>
<feature type="transmembrane region" description="Helical" evidence="5">
    <location>
        <begin position="149"/>
        <end position="169"/>
    </location>
</feature>
<feature type="transmembrane region" description="Helical" evidence="5">
    <location>
        <begin position="218"/>
        <end position="242"/>
    </location>
</feature>
<evidence type="ECO:0000259" key="6">
    <source>
        <dbReference type="Pfam" id="PF00324"/>
    </source>
</evidence>
<evidence type="ECO:0000259" key="7">
    <source>
        <dbReference type="Pfam" id="PF00582"/>
    </source>
</evidence>
<dbReference type="PANTHER" id="PTHR42770">
    <property type="entry name" value="AMINO ACID TRANSPORTER-RELATED"/>
    <property type="match status" value="1"/>
</dbReference>
<keyword evidence="2 5" id="KW-0812">Transmembrane</keyword>
<feature type="transmembrane region" description="Helical" evidence="5">
    <location>
        <begin position="385"/>
        <end position="405"/>
    </location>
</feature>
<dbReference type="STRING" id="348780.NP_4372A"/>
<accession>A0A1U7EYG3</accession>
<dbReference type="KEGG" id="nph:NP_4372A"/>